<evidence type="ECO:0000256" key="1">
    <source>
        <dbReference type="SAM" id="MobiDB-lite"/>
    </source>
</evidence>
<gene>
    <name evidence="4" type="ORF">KSP40_PGU014812</name>
</gene>
<feature type="domain" description="DUF4408" evidence="3">
    <location>
        <begin position="5"/>
        <end position="36"/>
    </location>
</feature>
<keyword evidence="2" id="KW-0472">Membrane</keyword>
<feature type="transmembrane region" description="Helical" evidence="2">
    <location>
        <begin position="12"/>
        <end position="33"/>
    </location>
</feature>
<evidence type="ECO:0000313" key="5">
    <source>
        <dbReference type="Proteomes" id="UP001412067"/>
    </source>
</evidence>
<dbReference type="Pfam" id="PF05553">
    <property type="entry name" value="DUF761"/>
    <property type="match status" value="1"/>
</dbReference>
<dbReference type="EMBL" id="JBBWWR010000012">
    <property type="protein sequence ID" value="KAK8959034.1"/>
    <property type="molecule type" value="Genomic_DNA"/>
</dbReference>
<dbReference type="PANTHER" id="PTHR33098:SF53">
    <property type="entry name" value="OS05G0540900 PROTEIN"/>
    <property type="match status" value="1"/>
</dbReference>
<dbReference type="InterPro" id="IPR008480">
    <property type="entry name" value="DUF761_pln"/>
</dbReference>
<name>A0ABR2M5R5_9ASPA</name>
<dbReference type="Proteomes" id="UP001412067">
    <property type="component" value="Unassembled WGS sequence"/>
</dbReference>
<proteinExistence type="predicted"/>
<evidence type="ECO:0000313" key="4">
    <source>
        <dbReference type="EMBL" id="KAK8959034.1"/>
    </source>
</evidence>
<keyword evidence="2" id="KW-1133">Transmembrane helix</keyword>
<keyword evidence="5" id="KW-1185">Reference proteome</keyword>
<keyword evidence="2" id="KW-0812">Transmembrane</keyword>
<dbReference type="InterPro" id="IPR025520">
    <property type="entry name" value="DUF4408"/>
</dbReference>
<comment type="caution">
    <text evidence="4">The sequence shown here is derived from an EMBL/GenBank/DDBJ whole genome shotgun (WGS) entry which is preliminary data.</text>
</comment>
<sequence length="192" mass="21446">MESLPSIWLLMHSWLTPAVLFVLLNLVIGTIALTSKSLLAHRHPNDPAGNGENYGIARTASSALHRLRSISLTRLRSGDFFFDLSIATAVQHKTDEISEISSETKVSEKESEQQSAAEEGSKATMAKSAREQPEVQTIERRKAVKTEKAVEEEVEDGVDARADDFINRFRQQLHLQRLDSLLKYKDMLSGGR</sequence>
<dbReference type="Pfam" id="PF14364">
    <property type="entry name" value="DUF4408"/>
    <property type="match status" value="1"/>
</dbReference>
<protein>
    <recommendedName>
        <fullName evidence="3">DUF4408 domain-containing protein</fullName>
    </recommendedName>
</protein>
<dbReference type="PANTHER" id="PTHR33098">
    <property type="entry name" value="COTTON FIBER (DUF761)"/>
    <property type="match status" value="1"/>
</dbReference>
<reference evidence="4 5" key="1">
    <citation type="journal article" date="2022" name="Nat. Plants">
        <title>Genomes of leafy and leafless Platanthera orchids illuminate the evolution of mycoheterotrophy.</title>
        <authorList>
            <person name="Li M.H."/>
            <person name="Liu K.W."/>
            <person name="Li Z."/>
            <person name="Lu H.C."/>
            <person name="Ye Q.L."/>
            <person name="Zhang D."/>
            <person name="Wang J.Y."/>
            <person name="Li Y.F."/>
            <person name="Zhong Z.M."/>
            <person name="Liu X."/>
            <person name="Yu X."/>
            <person name="Liu D.K."/>
            <person name="Tu X.D."/>
            <person name="Liu B."/>
            <person name="Hao Y."/>
            <person name="Liao X.Y."/>
            <person name="Jiang Y.T."/>
            <person name="Sun W.H."/>
            <person name="Chen J."/>
            <person name="Chen Y.Q."/>
            <person name="Ai Y."/>
            <person name="Zhai J.W."/>
            <person name="Wu S.S."/>
            <person name="Zhou Z."/>
            <person name="Hsiao Y.Y."/>
            <person name="Wu W.L."/>
            <person name="Chen Y.Y."/>
            <person name="Lin Y.F."/>
            <person name="Hsu J.L."/>
            <person name="Li C.Y."/>
            <person name="Wang Z.W."/>
            <person name="Zhao X."/>
            <person name="Zhong W.Y."/>
            <person name="Ma X.K."/>
            <person name="Ma L."/>
            <person name="Huang J."/>
            <person name="Chen G.Z."/>
            <person name="Huang M.Z."/>
            <person name="Huang L."/>
            <person name="Peng D.H."/>
            <person name="Luo Y.B."/>
            <person name="Zou S.Q."/>
            <person name="Chen S.P."/>
            <person name="Lan S."/>
            <person name="Tsai W.C."/>
            <person name="Van de Peer Y."/>
            <person name="Liu Z.J."/>
        </authorList>
    </citation>
    <scope>NUCLEOTIDE SEQUENCE [LARGE SCALE GENOMIC DNA]</scope>
    <source>
        <strain evidence="4">Lor288</strain>
    </source>
</reference>
<accession>A0ABR2M5R5</accession>
<feature type="compositionally biased region" description="Basic and acidic residues" evidence="1">
    <location>
        <begin position="128"/>
        <end position="151"/>
    </location>
</feature>
<evidence type="ECO:0000259" key="3">
    <source>
        <dbReference type="Pfam" id="PF14364"/>
    </source>
</evidence>
<feature type="region of interest" description="Disordered" evidence="1">
    <location>
        <begin position="97"/>
        <end position="157"/>
    </location>
</feature>
<evidence type="ECO:0000256" key="2">
    <source>
        <dbReference type="SAM" id="Phobius"/>
    </source>
</evidence>
<organism evidence="4 5">
    <name type="scientific">Platanthera guangdongensis</name>
    <dbReference type="NCBI Taxonomy" id="2320717"/>
    <lineage>
        <taxon>Eukaryota</taxon>
        <taxon>Viridiplantae</taxon>
        <taxon>Streptophyta</taxon>
        <taxon>Embryophyta</taxon>
        <taxon>Tracheophyta</taxon>
        <taxon>Spermatophyta</taxon>
        <taxon>Magnoliopsida</taxon>
        <taxon>Liliopsida</taxon>
        <taxon>Asparagales</taxon>
        <taxon>Orchidaceae</taxon>
        <taxon>Orchidoideae</taxon>
        <taxon>Orchideae</taxon>
        <taxon>Orchidinae</taxon>
        <taxon>Platanthera</taxon>
    </lineage>
</organism>